<evidence type="ECO:0000313" key="1">
    <source>
        <dbReference type="EMBL" id="PKU37935.1"/>
    </source>
</evidence>
<evidence type="ECO:0000313" key="2">
    <source>
        <dbReference type="Proteomes" id="UP000233556"/>
    </source>
</evidence>
<protein>
    <submittedName>
        <fullName evidence="1">Rna-directed dna polymerase from mobile element jockey-like</fullName>
    </submittedName>
</protein>
<dbReference type="OrthoDB" id="416454at2759"/>
<dbReference type="GO" id="GO:0003964">
    <property type="term" value="F:RNA-directed DNA polymerase activity"/>
    <property type="evidence" value="ECO:0007669"/>
    <property type="project" value="UniProtKB-KW"/>
</dbReference>
<accession>A0A2I0TVW0</accession>
<reference evidence="2" key="2">
    <citation type="submission" date="2017-12" db="EMBL/GenBank/DDBJ databases">
        <title>Genome sequence of the Bar-tailed Godwit (Limosa lapponica baueri).</title>
        <authorList>
            <person name="Lima N.C.B."/>
            <person name="Parody-Merino A.M."/>
            <person name="Battley P.F."/>
            <person name="Fidler A.E."/>
            <person name="Prosdocimi F."/>
        </authorList>
    </citation>
    <scope>NUCLEOTIDE SEQUENCE [LARGE SCALE GENOMIC DNA]</scope>
</reference>
<reference evidence="2" key="1">
    <citation type="submission" date="2017-11" db="EMBL/GenBank/DDBJ databases">
        <authorList>
            <person name="Lima N.C."/>
            <person name="Parody-Merino A.M."/>
            <person name="Battley P.F."/>
            <person name="Fidler A.E."/>
            <person name="Prosdocimi F."/>
        </authorList>
    </citation>
    <scope>NUCLEOTIDE SEQUENCE [LARGE SCALE GENOMIC DNA]</scope>
</reference>
<dbReference type="AlphaFoldDB" id="A0A2I0TVW0"/>
<keyword evidence="1" id="KW-0808">Transferase</keyword>
<organism evidence="1 2">
    <name type="scientific">Limosa lapponica baueri</name>
    <dbReference type="NCBI Taxonomy" id="1758121"/>
    <lineage>
        <taxon>Eukaryota</taxon>
        <taxon>Metazoa</taxon>
        <taxon>Chordata</taxon>
        <taxon>Craniata</taxon>
        <taxon>Vertebrata</taxon>
        <taxon>Euteleostomi</taxon>
        <taxon>Archelosauria</taxon>
        <taxon>Archosauria</taxon>
        <taxon>Dinosauria</taxon>
        <taxon>Saurischia</taxon>
        <taxon>Theropoda</taxon>
        <taxon>Coelurosauria</taxon>
        <taxon>Aves</taxon>
        <taxon>Neognathae</taxon>
        <taxon>Neoaves</taxon>
        <taxon>Charadriiformes</taxon>
        <taxon>Scolopacidae</taxon>
        <taxon>Limosa</taxon>
    </lineage>
</organism>
<dbReference type="Proteomes" id="UP000233556">
    <property type="component" value="Unassembled WGS sequence"/>
</dbReference>
<keyword evidence="1" id="KW-0548">Nucleotidyltransferase</keyword>
<dbReference type="EMBL" id="KZ506923">
    <property type="protein sequence ID" value="PKU37935.1"/>
    <property type="molecule type" value="Genomic_DNA"/>
</dbReference>
<sequence>MNNAEKALPALLVFTSTAGPQALGTTMQVDANTVPLPVKEELLREQLQELDPYKSTDTGTVYQRVVRGLADIVARPLSTILEKSWRSGDEDWKKVNVTPLQEGLKGGSRKL</sequence>
<keyword evidence="1" id="KW-0695">RNA-directed DNA polymerase</keyword>
<keyword evidence="2" id="KW-1185">Reference proteome</keyword>
<name>A0A2I0TVW0_LIMLA</name>
<proteinExistence type="predicted"/>
<gene>
    <name evidence="1" type="ORF">llap_11762</name>
</gene>